<organism evidence="7 8">
    <name type="scientific">Rhodoplanes serenus</name>
    <dbReference type="NCBI Taxonomy" id="200615"/>
    <lineage>
        <taxon>Bacteria</taxon>
        <taxon>Pseudomonadati</taxon>
        <taxon>Pseudomonadota</taxon>
        <taxon>Alphaproteobacteria</taxon>
        <taxon>Hyphomicrobiales</taxon>
        <taxon>Nitrobacteraceae</taxon>
        <taxon>Rhodoplanes</taxon>
    </lineage>
</organism>
<dbReference type="Pfam" id="PF13442">
    <property type="entry name" value="Cytochrome_CBB3"/>
    <property type="match status" value="1"/>
</dbReference>
<evidence type="ECO:0000256" key="4">
    <source>
        <dbReference type="PROSITE-ProRule" id="PRU00433"/>
    </source>
</evidence>
<comment type="caution">
    <text evidence="7">The sequence shown here is derived from an EMBL/GenBank/DDBJ whole genome shotgun (WGS) entry which is preliminary data.</text>
</comment>
<name>A0A3S5CYC1_9BRAD</name>
<protein>
    <submittedName>
        <fullName evidence="7">Cytochrome c-552</fullName>
    </submittedName>
</protein>
<evidence type="ECO:0000259" key="6">
    <source>
        <dbReference type="PROSITE" id="PS51007"/>
    </source>
</evidence>
<proteinExistence type="predicted"/>
<feature type="domain" description="Cytochrome c" evidence="6">
    <location>
        <begin position="55"/>
        <end position="134"/>
    </location>
</feature>
<dbReference type="AlphaFoldDB" id="A0A3S5CYC1"/>
<feature type="region of interest" description="Disordered" evidence="5">
    <location>
        <begin position="42"/>
        <end position="62"/>
    </location>
</feature>
<dbReference type="InterPro" id="IPR036909">
    <property type="entry name" value="Cyt_c-like_dom_sf"/>
</dbReference>
<evidence type="ECO:0000256" key="1">
    <source>
        <dbReference type="ARBA" id="ARBA00022617"/>
    </source>
</evidence>
<dbReference type="GO" id="GO:0020037">
    <property type="term" value="F:heme binding"/>
    <property type="evidence" value="ECO:0007669"/>
    <property type="project" value="InterPro"/>
</dbReference>
<keyword evidence="2 4" id="KW-0479">Metal-binding</keyword>
<dbReference type="GO" id="GO:0046872">
    <property type="term" value="F:metal ion binding"/>
    <property type="evidence" value="ECO:0007669"/>
    <property type="project" value="UniProtKB-KW"/>
</dbReference>
<gene>
    <name evidence="7" type="primary">cycB</name>
    <name evidence="7" type="ORF">RHODGE_RHODGE_01941</name>
</gene>
<dbReference type="Proteomes" id="UP000289200">
    <property type="component" value="Unassembled WGS sequence"/>
</dbReference>
<dbReference type="SUPFAM" id="SSF46626">
    <property type="entry name" value="Cytochrome c"/>
    <property type="match status" value="1"/>
</dbReference>
<dbReference type="InterPro" id="IPR009056">
    <property type="entry name" value="Cyt_c-like_dom"/>
</dbReference>
<evidence type="ECO:0000256" key="5">
    <source>
        <dbReference type="SAM" id="MobiDB-lite"/>
    </source>
</evidence>
<accession>A0A3S5CYC1</accession>
<keyword evidence="1 4" id="KW-0349">Heme</keyword>
<keyword evidence="8" id="KW-1185">Reference proteome</keyword>
<dbReference type="PROSITE" id="PS51007">
    <property type="entry name" value="CYTC"/>
    <property type="match status" value="1"/>
</dbReference>
<evidence type="ECO:0000256" key="3">
    <source>
        <dbReference type="ARBA" id="ARBA00023004"/>
    </source>
</evidence>
<keyword evidence="3 4" id="KW-0408">Iron</keyword>
<dbReference type="Gene3D" id="1.10.760.10">
    <property type="entry name" value="Cytochrome c-like domain"/>
    <property type="match status" value="1"/>
</dbReference>
<evidence type="ECO:0000313" key="7">
    <source>
        <dbReference type="EMBL" id="VCU08779.1"/>
    </source>
</evidence>
<dbReference type="GO" id="GO:0009055">
    <property type="term" value="F:electron transfer activity"/>
    <property type="evidence" value="ECO:0007669"/>
    <property type="project" value="InterPro"/>
</dbReference>
<dbReference type="EMBL" id="UWOC01000135">
    <property type="protein sequence ID" value="VCU08779.1"/>
    <property type="molecule type" value="Genomic_DNA"/>
</dbReference>
<reference evidence="8" key="1">
    <citation type="submission" date="2018-10" db="EMBL/GenBank/DDBJ databases">
        <authorList>
            <person name="Peiro R."/>
            <person name="Begona"/>
            <person name="Cbmso G."/>
            <person name="Lopez M."/>
            <person name="Gonzalez S."/>
            <person name="Sacristan E."/>
            <person name="Castillo E."/>
        </authorList>
    </citation>
    <scope>NUCLEOTIDE SEQUENCE [LARGE SCALE GENOMIC DNA]</scope>
</reference>
<evidence type="ECO:0000256" key="2">
    <source>
        <dbReference type="ARBA" id="ARBA00022723"/>
    </source>
</evidence>
<sequence length="138" mass="14138">MPLRSPLGSSSPAGFLLRSPFRSAALGLAGVFAMAAVSVTASAQAPRPGTGPASPDPQRGGDIAQRWCATCHVVSSDQTQATGEARPFGSIARQPGFDAAALALFLLDPHPRMPDMGLSRAEAADIAAYIKSLAPNKP</sequence>
<evidence type="ECO:0000313" key="8">
    <source>
        <dbReference type="Proteomes" id="UP000289200"/>
    </source>
</evidence>